<comment type="caution">
    <text evidence="1">The sequence shown here is derived from an EMBL/GenBank/DDBJ whole genome shotgun (WGS) entry which is preliminary data.</text>
</comment>
<evidence type="ECO:0000313" key="2">
    <source>
        <dbReference type="Proteomes" id="UP000789860"/>
    </source>
</evidence>
<dbReference type="EMBL" id="CAJVPM010010565">
    <property type="protein sequence ID" value="CAG8574244.1"/>
    <property type="molecule type" value="Genomic_DNA"/>
</dbReference>
<sequence>MPSHATLIAIVVTKEDSNSLTQGFAKYQADKDDFKIVRWKYFYPFEKAYTDFSVGDIVMFAGKFVVENLEQYVIASSVSVITVSGPNQEFGADEILLSAPHCIFLILVKRDSQSIRDSTYFDADCFQYNSFTNSKRVHMKLRILYPTNAPRFTYIHANNSIKSGRTFLVSGFVRRISPEVIAMEATDIDFMYASNAVVNHNVQEISSTTTSSHRSVFDEIIDEIESTISQAPKKSVVLAKVSRNTASTPNFNKPIMSSSSLSSASTETTQLRKGKKRLANLALDCLGLDV</sequence>
<feature type="non-terminal residue" evidence="1">
    <location>
        <position position="290"/>
    </location>
</feature>
<organism evidence="1 2">
    <name type="scientific">Scutellospora calospora</name>
    <dbReference type="NCBI Taxonomy" id="85575"/>
    <lineage>
        <taxon>Eukaryota</taxon>
        <taxon>Fungi</taxon>
        <taxon>Fungi incertae sedis</taxon>
        <taxon>Mucoromycota</taxon>
        <taxon>Glomeromycotina</taxon>
        <taxon>Glomeromycetes</taxon>
        <taxon>Diversisporales</taxon>
        <taxon>Gigasporaceae</taxon>
        <taxon>Scutellospora</taxon>
    </lineage>
</organism>
<protein>
    <submittedName>
        <fullName evidence="1">2383_t:CDS:1</fullName>
    </submittedName>
</protein>
<dbReference type="Proteomes" id="UP000789860">
    <property type="component" value="Unassembled WGS sequence"/>
</dbReference>
<name>A0ACA9MCE7_9GLOM</name>
<evidence type="ECO:0000313" key="1">
    <source>
        <dbReference type="EMBL" id="CAG8574244.1"/>
    </source>
</evidence>
<accession>A0ACA9MCE7</accession>
<reference evidence="1" key="1">
    <citation type="submission" date="2021-06" db="EMBL/GenBank/DDBJ databases">
        <authorList>
            <person name="Kallberg Y."/>
            <person name="Tangrot J."/>
            <person name="Rosling A."/>
        </authorList>
    </citation>
    <scope>NUCLEOTIDE SEQUENCE</scope>
    <source>
        <strain evidence="1">AU212A</strain>
    </source>
</reference>
<proteinExistence type="predicted"/>
<keyword evidence="2" id="KW-1185">Reference proteome</keyword>
<gene>
    <name evidence="1" type="ORF">SCALOS_LOCUS5959</name>
</gene>